<comment type="similarity">
    <text evidence="2 11">Belongs to the SAICAR synthetase family.</text>
</comment>
<accession>A0A9D2C0Q0</accession>
<evidence type="ECO:0000259" key="12">
    <source>
        <dbReference type="Pfam" id="PF01259"/>
    </source>
</evidence>
<dbReference type="GO" id="GO:0006189">
    <property type="term" value="P:'de novo' IMP biosynthetic process"/>
    <property type="evidence" value="ECO:0007669"/>
    <property type="project" value="UniProtKB-UniRule"/>
</dbReference>
<evidence type="ECO:0000256" key="5">
    <source>
        <dbReference type="ARBA" id="ARBA00022598"/>
    </source>
</evidence>
<evidence type="ECO:0000256" key="3">
    <source>
        <dbReference type="ARBA" id="ARBA00012217"/>
    </source>
</evidence>
<evidence type="ECO:0000313" key="14">
    <source>
        <dbReference type="Proteomes" id="UP000823915"/>
    </source>
</evidence>
<keyword evidence="7 11" id="KW-0658">Purine biosynthesis</keyword>
<dbReference type="InterPro" id="IPR028923">
    <property type="entry name" value="SAICAR_synt/ADE2_N"/>
</dbReference>
<evidence type="ECO:0000256" key="8">
    <source>
        <dbReference type="ARBA" id="ARBA00022840"/>
    </source>
</evidence>
<dbReference type="GO" id="GO:0004639">
    <property type="term" value="F:phosphoribosylaminoimidazolesuccinocarboxamide synthase activity"/>
    <property type="evidence" value="ECO:0007669"/>
    <property type="project" value="UniProtKB-UniRule"/>
</dbReference>
<evidence type="ECO:0000256" key="6">
    <source>
        <dbReference type="ARBA" id="ARBA00022741"/>
    </source>
</evidence>
<organism evidence="13 14">
    <name type="scientific">Candidatus Acutalibacter pullistercoris</name>
    <dbReference type="NCBI Taxonomy" id="2838418"/>
    <lineage>
        <taxon>Bacteria</taxon>
        <taxon>Bacillati</taxon>
        <taxon>Bacillota</taxon>
        <taxon>Clostridia</taxon>
        <taxon>Eubacteriales</taxon>
        <taxon>Acutalibacteraceae</taxon>
        <taxon>Acutalibacter</taxon>
    </lineage>
</organism>
<evidence type="ECO:0000256" key="4">
    <source>
        <dbReference type="ARBA" id="ARBA00016460"/>
    </source>
</evidence>
<dbReference type="InterPro" id="IPR001636">
    <property type="entry name" value="SAICAR_synth"/>
</dbReference>
<reference evidence="13" key="1">
    <citation type="journal article" date="2021" name="PeerJ">
        <title>Extensive microbial diversity within the chicken gut microbiome revealed by metagenomics and culture.</title>
        <authorList>
            <person name="Gilroy R."/>
            <person name="Ravi A."/>
            <person name="Getino M."/>
            <person name="Pursley I."/>
            <person name="Horton D.L."/>
            <person name="Alikhan N.F."/>
            <person name="Baker D."/>
            <person name="Gharbi K."/>
            <person name="Hall N."/>
            <person name="Watson M."/>
            <person name="Adriaenssens E.M."/>
            <person name="Foster-Nyarko E."/>
            <person name="Jarju S."/>
            <person name="Secka A."/>
            <person name="Antonio M."/>
            <person name="Oren A."/>
            <person name="Chaudhuri R.R."/>
            <person name="La Ragione R."/>
            <person name="Hildebrand F."/>
            <person name="Pallen M.J."/>
        </authorList>
    </citation>
    <scope>NUCLEOTIDE SEQUENCE</scope>
    <source>
        <strain evidence="13">1282</strain>
    </source>
</reference>
<keyword evidence="8 11" id="KW-0067">ATP-binding</keyword>
<dbReference type="Gene3D" id="3.30.470.20">
    <property type="entry name" value="ATP-grasp fold, B domain"/>
    <property type="match status" value="1"/>
</dbReference>
<feature type="domain" description="SAICAR synthetase/ADE2 N-terminal" evidence="12">
    <location>
        <begin position="4"/>
        <end position="251"/>
    </location>
</feature>
<comment type="pathway">
    <text evidence="1 11">Purine metabolism; IMP biosynthesis via de novo pathway; 5-amino-1-(5-phospho-D-ribosyl)imidazole-4-carboxamide from 5-amino-1-(5-phospho-D-ribosyl)imidazole-4-carboxylate: step 1/2.</text>
</comment>
<keyword evidence="5 11" id="KW-0436">Ligase</keyword>
<dbReference type="NCBIfam" id="NF010568">
    <property type="entry name" value="PRK13961.1"/>
    <property type="match status" value="1"/>
</dbReference>
<dbReference type="EMBL" id="DXDU01000078">
    <property type="protein sequence ID" value="HIY26484.1"/>
    <property type="molecule type" value="Genomic_DNA"/>
</dbReference>
<dbReference type="PROSITE" id="PS01058">
    <property type="entry name" value="SAICAR_SYNTHETASE_2"/>
    <property type="match status" value="1"/>
</dbReference>
<proteinExistence type="inferred from homology"/>
<evidence type="ECO:0000256" key="7">
    <source>
        <dbReference type="ARBA" id="ARBA00022755"/>
    </source>
</evidence>
<dbReference type="InterPro" id="IPR018236">
    <property type="entry name" value="SAICAR_synthetase_CS"/>
</dbReference>
<evidence type="ECO:0000256" key="1">
    <source>
        <dbReference type="ARBA" id="ARBA00004672"/>
    </source>
</evidence>
<dbReference type="PANTHER" id="PTHR43700">
    <property type="entry name" value="PHOSPHORIBOSYLAMINOIMIDAZOLE-SUCCINOCARBOXAMIDE SYNTHASE"/>
    <property type="match status" value="1"/>
</dbReference>
<evidence type="ECO:0000256" key="10">
    <source>
        <dbReference type="ARBA" id="ARBA00048475"/>
    </source>
</evidence>
<reference evidence="13" key="2">
    <citation type="submission" date="2021-04" db="EMBL/GenBank/DDBJ databases">
        <authorList>
            <person name="Gilroy R."/>
        </authorList>
    </citation>
    <scope>NUCLEOTIDE SEQUENCE</scope>
    <source>
        <strain evidence="13">1282</strain>
    </source>
</reference>
<gene>
    <name evidence="11" type="primary">purC</name>
    <name evidence="13" type="ORF">H9838_04825</name>
</gene>
<dbReference type="Proteomes" id="UP000823915">
    <property type="component" value="Unassembled WGS sequence"/>
</dbReference>
<dbReference type="Gene3D" id="3.30.200.20">
    <property type="entry name" value="Phosphorylase Kinase, domain 1"/>
    <property type="match status" value="1"/>
</dbReference>
<comment type="caution">
    <text evidence="13">The sequence shown here is derived from an EMBL/GenBank/DDBJ whole genome shotgun (WGS) entry which is preliminary data.</text>
</comment>
<dbReference type="AlphaFoldDB" id="A0A9D2C0Q0"/>
<keyword evidence="6 11" id="KW-0547">Nucleotide-binding</keyword>
<dbReference type="EC" id="6.3.2.6" evidence="3 11"/>
<comment type="catalytic activity">
    <reaction evidence="10 11">
        <text>5-amino-1-(5-phospho-D-ribosyl)imidazole-4-carboxylate + L-aspartate + ATP = (2S)-2-[5-amino-1-(5-phospho-beta-D-ribosyl)imidazole-4-carboxamido]succinate + ADP + phosphate + 2 H(+)</text>
        <dbReference type="Rhea" id="RHEA:22628"/>
        <dbReference type="ChEBI" id="CHEBI:15378"/>
        <dbReference type="ChEBI" id="CHEBI:29991"/>
        <dbReference type="ChEBI" id="CHEBI:30616"/>
        <dbReference type="ChEBI" id="CHEBI:43474"/>
        <dbReference type="ChEBI" id="CHEBI:58443"/>
        <dbReference type="ChEBI" id="CHEBI:77657"/>
        <dbReference type="ChEBI" id="CHEBI:456216"/>
        <dbReference type="EC" id="6.3.2.6"/>
    </reaction>
</comment>
<evidence type="ECO:0000313" key="13">
    <source>
        <dbReference type="EMBL" id="HIY26484.1"/>
    </source>
</evidence>
<dbReference type="HAMAP" id="MF_00137">
    <property type="entry name" value="SAICAR_synth"/>
    <property type="match status" value="1"/>
</dbReference>
<dbReference type="GO" id="GO:0005524">
    <property type="term" value="F:ATP binding"/>
    <property type="evidence" value="ECO:0007669"/>
    <property type="project" value="UniProtKB-KW"/>
</dbReference>
<sequence length="283" mass="32460">MKKIGSGKVREIYEVSDKELVIYTTDRVSAFDVVLPTPVPQKGMVLNKLSQFWFQLTEDIVPNHVVSFDVKDMPEEFSKEQYKDRVVLVKKLKMLPYEFIIRGYMFGSMWKAYQKKEPFCGQVITGEYELAQKLEKPMLTPSTKATEGHDEYSVTHEGLVKDLGADLANQLETACLKLFETCYDYAYERGIIIADTKLEFGLDEAGKLVLADEVFTPDSSRFWNREEYKVGTSPLSYDKQYLRDWLTDNKLAGVTPAPDLPDEVVAKTQEKYLECLDRLVPKA</sequence>
<dbReference type="CDD" id="cd01414">
    <property type="entry name" value="SAICAR_synt_Sc"/>
    <property type="match status" value="1"/>
</dbReference>
<dbReference type="SUPFAM" id="SSF56104">
    <property type="entry name" value="SAICAR synthase-like"/>
    <property type="match status" value="1"/>
</dbReference>
<name>A0A9D2C0Q0_9FIRM</name>
<dbReference type="PANTHER" id="PTHR43700:SF1">
    <property type="entry name" value="PHOSPHORIBOSYLAMINOIMIDAZOLE-SUCCINOCARBOXAMIDE SYNTHASE"/>
    <property type="match status" value="1"/>
</dbReference>
<protein>
    <recommendedName>
        <fullName evidence="4 11">Phosphoribosylaminoimidazole-succinocarboxamide synthase</fullName>
        <ecNumber evidence="3 11">6.3.2.6</ecNumber>
    </recommendedName>
    <alternativeName>
        <fullName evidence="9 11">SAICAR synthetase</fullName>
    </alternativeName>
</protein>
<dbReference type="GO" id="GO:0005737">
    <property type="term" value="C:cytoplasm"/>
    <property type="evidence" value="ECO:0007669"/>
    <property type="project" value="TreeGrafter"/>
</dbReference>
<evidence type="ECO:0000256" key="2">
    <source>
        <dbReference type="ARBA" id="ARBA00010190"/>
    </source>
</evidence>
<dbReference type="Pfam" id="PF01259">
    <property type="entry name" value="SAICAR_synt"/>
    <property type="match status" value="1"/>
</dbReference>
<evidence type="ECO:0000256" key="9">
    <source>
        <dbReference type="ARBA" id="ARBA00030409"/>
    </source>
</evidence>
<dbReference type="NCBIfam" id="TIGR00081">
    <property type="entry name" value="purC"/>
    <property type="match status" value="1"/>
</dbReference>
<evidence type="ECO:0000256" key="11">
    <source>
        <dbReference type="HAMAP-Rule" id="MF_00137"/>
    </source>
</evidence>